<feature type="region of interest" description="Disordered" evidence="1">
    <location>
        <begin position="11"/>
        <end position="56"/>
    </location>
</feature>
<evidence type="ECO:0000313" key="2">
    <source>
        <dbReference type="EnsemblPlants" id="EMT16999"/>
    </source>
</evidence>
<proteinExistence type="predicted"/>
<reference evidence="2" key="1">
    <citation type="submission" date="2015-06" db="UniProtKB">
        <authorList>
            <consortium name="EnsemblPlants"/>
        </authorList>
    </citation>
    <scope>IDENTIFICATION</scope>
</reference>
<dbReference type="AlphaFoldDB" id="R7WDN4"/>
<evidence type="ECO:0000256" key="1">
    <source>
        <dbReference type="SAM" id="MobiDB-lite"/>
    </source>
</evidence>
<accession>R7WDN4</accession>
<protein>
    <submittedName>
        <fullName evidence="2">Uncharacterized protein</fullName>
    </submittedName>
</protein>
<dbReference type="EnsemblPlants" id="EMT16999">
    <property type="protein sequence ID" value="EMT16999"/>
    <property type="gene ID" value="F775_43533"/>
</dbReference>
<organism evidence="2">
    <name type="scientific">Aegilops tauschii</name>
    <name type="common">Tausch's goatgrass</name>
    <name type="synonym">Aegilops squarrosa</name>
    <dbReference type="NCBI Taxonomy" id="37682"/>
    <lineage>
        <taxon>Eukaryota</taxon>
        <taxon>Viridiplantae</taxon>
        <taxon>Streptophyta</taxon>
        <taxon>Embryophyta</taxon>
        <taxon>Tracheophyta</taxon>
        <taxon>Spermatophyta</taxon>
        <taxon>Magnoliopsida</taxon>
        <taxon>Liliopsida</taxon>
        <taxon>Poales</taxon>
        <taxon>Poaceae</taxon>
        <taxon>BOP clade</taxon>
        <taxon>Pooideae</taxon>
        <taxon>Triticodae</taxon>
        <taxon>Triticeae</taxon>
        <taxon>Triticinae</taxon>
        <taxon>Aegilops</taxon>
    </lineage>
</organism>
<name>R7WDN4_AEGTA</name>
<sequence length="56" mass="5348">MGVKCCGKKFGVATDPGDAGRTAAASPGAQQTTRSNGALRRTAMADTAGPPAGGGV</sequence>